<dbReference type="Gene3D" id="3.20.20.100">
    <property type="entry name" value="NADP-dependent oxidoreductase domain"/>
    <property type="match status" value="1"/>
</dbReference>
<feature type="domain" description="NADP-dependent oxidoreductase" evidence="1">
    <location>
        <begin position="15"/>
        <end position="288"/>
    </location>
</feature>
<dbReference type="InterPro" id="IPR023210">
    <property type="entry name" value="NADP_OxRdtase_dom"/>
</dbReference>
<dbReference type="RefSeq" id="WP_049693202.1">
    <property type="nucleotide sequence ID" value="NZ_CP016540.2"/>
</dbReference>
<dbReference type="EMBL" id="CP016540">
    <property type="protein sequence ID" value="ANU28052.1"/>
    <property type="molecule type" value="Genomic_DNA"/>
</dbReference>
<dbReference type="PANTHER" id="PTHR43312">
    <property type="entry name" value="D-THREO-ALDOSE 1-DEHYDROGENASE"/>
    <property type="match status" value="1"/>
</dbReference>
<dbReference type="InterPro" id="IPR020471">
    <property type="entry name" value="AKR"/>
</dbReference>
<dbReference type="OrthoDB" id="9773828at2"/>
<dbReference type="STRING" id="1302659.I858_013750"/>
<organism evidence="2 3">
    <name type="scientific">Planococcus versutus</name>
    <dbReference type="NCBI Taxonomy" id="1302659"/>
    <lineage>
        <taxon>Bacteria</taxon>
        <taxon>Bacillati</taxon>
        <taxon>Bacillota</taxon>
        <taxon>Bacilli</taxon>
        <taxon>Bacillales</taxon>
        <taxon>Caryophanaceae</taxon>
        <taxon>Planococcus</taxon>
    </lineage>
</organism>
<dbReference type="SUPFAM" id="SSF51430">
    <property type="entry name" value="NAD(P)-linked oxidoreductase"/>
    <property type="match status" value="1"/>
</dbReference>
<dbReference type="Pfam" id="PF00248">
    <property type="entry name" value="Aldo_ket_red"/>
    <property type="match status" value="1"/>
</dbReference>
<dbReference type="KEGG" id="pll:I858_013750"/>
<protein>
    <submittedName>
        <fullName evidence="2">Oxidoreductase</fullName>
    </submittedName>
</protein>
<gene>
    <name evidence="2" type="ORF">I858_013750</name>
</gene>
<dbReference type="InterPro" id="IPR036812">
    <property type="entry name" value="NAD(P)_OxRdtase_dom_sf"/>
</dbReference>
<dbReference type="PRINTS" id="PR00069">
    <property type="entry name" value="ALDKETRDTASE"/>
</dbReference>
<reference evidence="2" key="1">
    <citation type="submission" date="2016-10" db="EMBL/GenBank/DDBJ databases">
        <authorList>
            <person name="See-Too W.S."/>
        </authorList>
    </citation>
    <scope>NUCLEOTIDE SEQUENCE</scope>
    <source>
        <strain evidence="2">L10.15</strain>
    </source>
</reference>
<dbReference type="CDD" id="cd19086">
    <property type="entry name" value="AKR_AKR11C1"/>
    <property type="match status" value="1"/>
</dbReference>
<evidence type="ECO:0000313" key="3">
    <source>
        <dbReference type="Proteomes" id="UP000053354"/>
    </source>
</evidence>
<dbReference type="PANTHER" id="PTHR43312:SF1">
    <property type="entry name" value="NADP-DEPENDENT OXIDOREDUCTASE DOMAIN-CONTAINING PROTEIN"/>
    <property type="match status" value="1"/>
</dbReference>
<proteinExistence type="predicted"/>
<keyword evidence="3" id="KW-1185">Reference proteome</keyword>
<evidence type="ECO:0000259" key="1">
    <source>
        <dbReference type="Pfam" id="PF00248"/>
    </source>
</evidence>
<dbReference type="Proteomes" id="UP000053354">
    <property type="component" value="Chromosome"/>
</dbReference>
<dbReference type="AlphaFoldDB" id="A0A1B1S4E0"/>
<evidence type="ECO:0000313" key="2">
    <source>
        <dbReference type="EMBL" id="ANU28052.1"/>
    </source>
</evidence>
<accession>A0A1B1S4E0</accession>
<sequence>MKKILLGTSGMKVSEIGFGCMSLPTDVNEAELIVNTAISQGINYFDTADLYDKGANEEVVGKALQQHRKEVVLATKVGNEWNPETDKIQWNPSKTYIKKQIHASLKRLQTDYIDLYQLHGGTIDDNAEETIEAFDDLKKEGLIRAYGISSIRPNVINRFLKNSDISSIMMQYSLLDRRPEEWLDSIHQAEKSVVTRGSLAKGLLTGEGLERAENMDGYLTYDALELKTTLQKLMSVHDNLHALALQSVLQHQTISSIVVGASSAEQIKSTIDAYETPVSTEQINEAKTITRQAAYQEHRK</sequence>
<dbReference type="InterPro" id="IPR053135">
    <property type="entry name" value="AKR2_Oxidoreductase"/>
</dbReference>
<name>A0A1B1S4E0_9BACL</name>
<dbReference type="GO" id="GO:0016491">
    <property type="term" value="F:oxidoreductase activity"/>
    <property type="evidence" value="ECO:0007669"/>
    <property type="project" value="InterPro"/>
</dbReference>